<accession>A0A371FJ41</accession>
<organism evidence="1 2">
    <name type="scientific">Mucuna pruriens</name>
    <name type="common">Velvet bean</name>
    <name type="synonym">Dolichos pruriens</name>
    <dbReference type="NCBI Taxonomy" id="157652"/>
    <lineage>
        <taxon>Eukaryota</taxon>
        <taxon>Viridiplantae</taxon>
        <taxon>Streptophyta</taxon>
        <taxon>Embryophyta</taxon>
        <taxon>Tracheophyta</taxon>
        <taxon>Spermatophyta</taxon>
        <taxon>Magnoliopsida</taxon>
        <taxon>eudicotyledons</taxon>
        <taxon>Gunneridae</taxon>
        <taxon>Pentapetalae</taxon>
        <taxon>rosids</taxon>
        <taxon>fabids</taxon>
        <taxon>Fabales</taxon>
        <taxon>Fabaceae</taxon>
        <taxon>Papilionoideae</taxon>
        <taxon>50 kb inversion clade</taxon>
        <taxon>NPAAA clade</taxon>
        <taxon>indigoferoid/millettioid clade</taxon>
        <taxon>Phaseoleae</taxon>
        <taxon>Mucuna</taxon>
    </lineage>
</organism>
<sequence length="140" mass="15895">MTKNKVITLEPNELPNLVSSSRLDDYNYLQWIQYIRTTLKGHKKLSHVEENDPLRDDPKFEELTTGRTIGVAKEQVITFSYFATIESLPMDVQVQVQVQEVTESTLVPKQVQLSESESFIVVIDAIKTPTSVKGALKDEN</sequence>
<reference evidence="1" key="1">
    <citation type="submission" date="2018-05" db="EMBL/GenBank/DDBJ databases">
        <title>Draft genome of Mucuna pruriens seed.</title>
        <authorList>
            <person name="Nnadi N.E."/>
            <person name="Vos R."/>
            <person name="Hasami M.H."/>
            <person name="Devisetty U.K."/>
            <person name="Aguiy J.C."/>
        </authorList>
    </citation>
    <scope>NUCLEOTIDE SEQUENCE [LARGE SCALE GENOMIC DNA]</scope>
    <source>
        <strain evidence="1">JCA_2017</strain>
    </source>
</reference>
<evidence type="ECO:0000313" key="2">
    <source>
        <dbReference type="Proteomes" id="UP000257109"/>
    </source>
</evidence>
<name>A0A371FJ41_MUCPR</name>
<feature type="non-terminal residue" evidence="1">
    <location>
        <position position="1"/>
    </location>
</feature>
<keyword evidence="2" id="KW-1185">Reference proteome</keyword>
<protein>
    <submittedName>
        <fullName evidence="1">Uncharacterized protein</fullName>
    </submittedName>
</protein>
<dbReference type="OrthoDB" id="1746033at2759"/>
<gene>
    <name evidence="1" type="ORF">CR513_41411</name>
</gene>
<dbReference type="EMBL" id="QJKJ01008901">
    <property type="protein sequence ID" value="RDX78329.1"/>
    <property type="molecule type" value="Genomic_DNA"/>
</dbReference>
<dbReference type="AlphaFoldDB" id="A0A371FJ41"/>
<proteinExistence type="predicted"/>
<dbReference type="Proteomes" id="UP000257109">
    <property type="component" value="Unassembled WGS sequence"/>
</dbReference>
<comment type="caution">
    <text evidence="1">The sequence shown here is derived from an EMBL/GenBank/DDBJ whole genome shotgun (WGS) entry which is preliminary data.</text>
</comment>
<evidence type="ECO:0000313" key="1">
    <source>
        <dbReference type="EMBL" id="RDX78329.1"/>
    </source>
</evidence>